<dbReference type="Proteomes" id="UP001328733">
    <property type="component" value="Unassembled WGS sequence"/>
</dbReference>
<reference evidence="3 4" key="1">
    <citation type="submission" date="2024-01" db="EMBL/GenBank/DDBJ databases">
        <title>Genomic insights into the taxonomy and metabolism of the cyanobacterium Pannus brasiliensis CCIBt3594.</title>
        <authorList>
            <person name="Machado M."/>
            <person name="Botero N.B."/>
            <person name="Andreote A.P.D."/>
            <person name="Feitosa A.M.T."/>
            <person name="Popin R."/>
            <person name="Sivonen K."/>
            <person name="Fiore M.F."/>
        </authorList>
    </citation>
    <scope>NUCLEOTIDE SEQUENCE [LARGE SCALE GENOMIC DNA]</scope>
    <source>
        <strain evidence="3 4">CCIBt3594</strain>
    </source>
</reference>
<name>A0AAW9QMW6_9CHRO</name>
<evidence type="ECO:0000256" key="1">
    <source>
        <dbReference type="SAM" id="Phobius"/>
    </source>
</evidence>
<dbReference type="EMBL" id="JBAFSM010000006">
    <property type="protein sequence ID" value="MEG3436489.1"/>
    <property type="molecule type" value="Genomic_DNA"/>
</dbReference>
<sequence length="96" mass="10904">MNDKKYNPSTTHTQAWLIQTWLSFIIATASTGIGIVYLPVDAWVKGYLGMGFMFTIGSTIGLSKTLRDVEESKRLITRIDEAKLERLLANYDPYKE</sequence>
<dbReference type="GO" id="GO:0006974">
    <property type="term" value="P:DNA damage response"/>
    <property type="evidence" value="ECO:0007669"/>
    <property type="project" value="TreeGrafter"/>
</dbReference>
<dbReference type="GO" id="GO:0005886">
    <property type="term" value="C:plasma membrane"/>
    <property type="evidence" value="ECO:0007669"/>
    <property type="project" value="TreeGrafter"/>
</dbReference>
<keyword evidence="1" id="KW-0472">Membrane</keyword>
<dbReference type="AlphaFoldDB" id="A0AAW9QMW6"/>
<dbReference type="PANTHER" id="PTHR37290">
    <property type="entry name" value="INNER MEMBRANE PROTEIN YIAA-RELATED"/>
    <property type="match status" value="1"/>
</dbReference>
<evidence type="ECO:0000259" key="2">
    <source>
        <dbReference type="Pfam" id="PF05360"/>
    </source>
</evidence>
<dbReference type="Pfam" id="PF05360">
    <property type="entry name" value="YiaAB"/>
    <property type="match status" value="1"/>
</dbReference>
<comment type="caution">
    <text evidence="3">The sequence shown here is derived from an EMBL/GenBank/DDBJ whole genome shotgun (WGS) entry which is preliminary data.</text>
</comment>
<keyword evidence="1" id="KW-1133">Transmembrane helix</keyword>
<dbReference type="RefSeq" id="WP_332863944.1">
    <property type="nucleotide sequence ID" value="NZ_JBAFSM010000006.1"/>
</dbReference>
<feature type="domain" description="YiaAB two helix" evidence="2">
    <location>
        <begin position="16"/>
        <end position="68"/>
    </location>
</feature>
<gene>
    <name evidence="3" type="ORF">V0288_05105</name>
</gene>
<proteinExistence type="predicted"/>
<dbReference type="InterPro" id="IPR008024">
    <property type="entry name" value="YiaAB"/>
</dbReference>
<keyword evidence="1" id="KW-0812">Transmembrane</keyword>
<evidence type="ECO:0000313" key="3">
    <source>
        <dbReference type="EMBL" id="MEG3436489.1"/>
    </source>
</evidence>
<dbReference type="PANTHER" id="PTHR37290:SF1">
    <property type="entry name" value="INNER MEMBRANE PROTEIN YIAA"/>
    <property type="match status" value="1"/>
</dbReference>
<dbReference type="InterPro" id="IPR038972">
    <property type="entry name" value="YiaA-like"/>
</dbReference>
<accession>A0AAW9QMW6</accession>
<protein>
    <submittedName>
        <fullName evidence="3">YiaA/YiaB family inner membrane protein</fullName>
    </submittedName>
</protein>
<evidence type="ECO:0000313" key="4">
    <source>
        <dbReference type="Proteomes" id="UP001328733"/>
    </source>
</evidence>
<organism evidence="3 4">
    <name type="scientific">Pannus brasiliensis CCIBt3594</name>
    <dbReference type="NCBI Taxonomy" id="1427578"/>
    <lineage>
        <taxon>Bacteria</taxon>
        <taxon>Bacillati</taxon>
        <taxon>Cyanobacteriota</taxon>
        <taxon>Cyanophyceae</taxon>
        <taxon>Oscillatoriophycideae</taxon>
        <taxon>Chroococcales</taxon>
        <taxon>Microcystaceae</taxon>
        <taxon>Pannus</taxon>
    </lineage>
</organism>
<feature type="transmembrane region" description="Helical" evidence="1">
    <location>
        <begin position="21"/>
        <end position="40"/>
    </location>
</feature>
<keyword evidence="4" id="KW-1185">Reference proteome</keyword>